<accession>A0AAV3WLF2</accession>
<keyword evidence="2" id="KW-1185">Reference proteome</keyword>
<proteinExistence type="predicted"/>
<evidence type="ECO:0008006" key="3">
    <source>
        <dbReference type="Google" id="ProtNLM"/>
    </source>
</evidence>
<name>A0AAV3WLF2_9CYAN</name>
<evidence type="ECO:0000313" key="2">
    <source>
        <dbReference type="Proteomes" id="UP001050975"/>
    </source>
</evidence>
<protein>
    <recommendedName>
        <fullName evidence="3">Antitoxin</fullName>
    </recommendedName>
</protein>
<dbReference type="Proteomes" id="UP001050975">
    <property type="component" value="Unassembled WGS sequence"/>
</dbReference>
<organism evidence="1 2">
    <name type="scientific">Microseira wollei NIES-4236</name>
    <dbReference type="NCBI Taxonomy" id="2530354"/>
    <lineage>
        <taxon>Bacteria</taxon>
        <taxon>Bacillati</taxon>
        <taxon>Cyanobacteriota</taxon>
        <taxon>Cyanophyceae</taxon>
        <taxon>Oscillatoriophycideae</taxon>
        <taxon>Aerosakkonematales</taxon>
        <taxon>Aerosakkonemataceae</taxon>
        <taxon>Microseira</taxon>
    </lineage>
</organism>
<sequence>MRSVEITEATASLRTYIQSLGREPLIVSIKGIPVALLAPIVDLETLPLETEAKSLSLIKKSLARQQSDAEASLADYVKSLGREPAIAGFEGKPIAVLVAIADVESVSLIQNPRFQEIINQSRQQKSKGGFSSEEVRKQLGLL</sequence>
<reference evidence="1" key="1">
    <citation type="submission" date="2019-10" db="EMBL/GenBank/DDBJ databases">
        <title>Draft genome sequece of Microseira wollei NIES-4236.</title>
        <authorList>
            <person name="Yamaguchi H."/>
            <person name="Suzuki S."/>
            <person name="Kawachi M."/>
        </authorList>
    </citation>
    <scope>NUCLEOTIDE SEQUENCE</scope>
    <source>
        <strain evidence="1">NIES-4236</strain>
    </source>
</reference>
<dbReference type="AlphaFoldDB" id="A0AAV3WLF2"/>
<dbReference type="RefSeq" id="WP_226588510.1">
    <property type="nucleotide sequence ID" value="NZ_BLAY01000137.1"/>
</dbReference>
<dbReference type="EMBL" id="BLAY01000137">
    <property type="protein sequence ID" value="GET41844.1"/>
    <property type="molecule type" value="Genomic_DNA"/>
</dbReference>
<comment type="caution">
    <text evidence="1">The sequence shown here is derived from an EMBL/GenBank/DDBJ whole genome shotgun (WGS) entry which is preliminary data.</text>
</comment>
<evidence type="ECO:0000313" key="1">
    <source>
        <dbReference type="EMBL" id="GET41844.1"/>
    </source>
</evidence>
<gene>
    <name evidence="1" type="ORF">MiSe_66580</name>
</gene>